<keyword evidence="1" id="KW-0648">Protein biosynthesis</keyword>
<organism evidence="1 2">
    <name type="scientific">Holotrichia oblita</name>
    <name type="common">Chafer beetle</name>
    <dbReference type="NCBI Taxonomy" id="644536"/>
    <lineage>
        <taxon>Eukaryota</taxon>
        <taxon>Metazoa</taxon>
        <taxon>Ecdysozoa</taxon>
        <taxon>Arthropoda</taxon>
        <taxon>Hexapoda</taxon>
        <taxon>Insecta</taxon>
        <taxon>Pterygota</taxon>
        <taxon>Neoptera</taxon>
        <taxon>Endopterygota</taxon>
        <taxon>Coleoptera</taxon>
        <taxon>Polyphaga</taxon>
        <taxon>Scarabaeiformia</taxon>
        <taxon>Scarabaeidae</taxon>
        <taxon>Melolonthinae</taxon>
        <taxon>Holotrichia</taxon>
    </lineage>
</organism>
<accession>A0ACB9SRC6</accession>
<keyword evidence="1" id="KW-0251">Elongation factor</keyword>
<proteinExistence type="predicted"/>
<dbReference type="EMBL" id="CM043021">
    <property type="protein sequence ID" value="KAI4457707.1"/>
    <property type="molecule type" value="Genomic_DNA"/>
</dbReference>
<dbReference type="Proteomes" id="UP001056778">
    <property type="component" value="Chromosome 7"/>
</dbReference>
<gene>
    <name evidence="1" type="ORF">MML48_7g00021560</name>
</gene>
<evidence type="ECO:0000313" key="1">
    <source>
        <dbReference type="EMBL" id="KAI4457707.1"/>
    </source>
</evidence>
<sequence>MPVTVKHLEKTGIGRTVNSLRKLGGEVEDAAKTLVKKWKDMVSGNDEADESDSKSNGTSNTEETESNSSHKHSDKYRNSDRKERSSKDDKYKHNKEGKYDDYRHQSTSESKHKSSSSKYGKPENDRNLYESKDEEDNESGVASESEQSSSEEEEVESVVSPKINKYERDGKKSENKEVRHKESSSERTSKYKRDSDQDRKRERSRSKEKTRKRESRSEHEQKKSQKSDSSSSDSEHVSREYSSSSKSNSSKRKHSDSTSDEDVKKKLTKKSPTQNSHRSSNSHRSKDSSEPKRESKSNVDENSHKSSSHKSRESSSSSSSRDKKENKPDFDKKESSSSSKNDLKYEKRKSESSRDDRSKTENDRSKKESSSSKSDRKHTNNEKLKHKSSSKSSSSSTSSKMVDIGSESGTSFAEALGMLEPPASKSNKKFKSTPETSIYKVERPEKDRFKDKVVIEKPFKSDKIDIVVSFFSCTFFKHKVNLHFLDTPPPPKVDIDINISSLLPPITPNYRPVSNPILDNCSTRSRIMNDDEALSLVMTQKNMRTKVYSGNKCFFGTVPTLFELCIRILQDNIDALEYTGGVPYAILKPIIDKATPDQLFMLEHHNPYLIEDTDEIWKFHCQKEFRNKKREELESWREMYMRCLDEREAKLKALTENIKLAQDKSIPVRQTKLAYVDSVVKPPRDVIRKQVKSGFIDKKPIVTPSSRLSSLAAAGAAGQVVVPSPVRASSSSKYNISISQLFLTLKVKLNCYLFV</sequence>
<keyword evidence="2" id="KW-1185">Reference proteome</keyword>
<evidence type="ECO:0000313" key="2">
    <source>
        <dbReference type="Proteomes" id="UP001056778"/>
    </source>
</evidence>
<protein>
    <submittedName>
        <fullName evidence="1">Transcription elongation factor b polypeptide 3</fullName>
    </submittedName>
</protein>
<reference evidence="1" key="1">
    <citation type="submission" date="2022-04" db="EMBL/GenBank/DDBJ databases">
        <title>Chromosome-scale genome assembly of Holotrichia oblita Faldermann.</title>
        <authorList>
            <person name="Rongchong L."/>
        </authorList>
    </citation>
    <scope>NUCLEOTIDE SEQUENCE</scope>
    <source>
        <strain evidence="1">81SQS9</strain>
    </source>
</reference>
<comment type="caution">
    <text evidence="1">The sequence shown here is derived from an EMBL/GenBank/DDBJ whole genome shotgun (WGS) entry which is preliminary data.</text>
</comment>
<name>A0ACB9SRC6_HOLOL</name>